<feature type="domain" description="PLD phosphodiesterase" evidence="11">
    <location>
        <begin position="172"/>
        <end position="193"/>
    </location>
</feature>
<comment type="function">
    <text evidence="10">Functions in the biosynthesis of the anionic phospholipids phosphatidylglycerol and cardiolipin.</text>
</comment>
<evidence type="ECO:0000256" key="6">
    <source>
        <dbReference type="ARBA" id="ARBA00023098"/>
    </source>
</evidence>
<dbReference type="Gene3D" id="3.30.870.10">
    <property type="entry name" value="Endonuclease Chain A"/>
    <property type="match status" value="2"/>
</dbReference>
<dbReference type="SMART" id="SM00155">
    <property type="entry name" value="PLDc"/>
    <property type="match status" value="2"/>
</dbReference>
<evidence type="ECO:0000256" key="3">
    <source>
        <dbReference type="ARBA" id="ARBA00022516"/>
    </source>
</evidence>
<dbReference type="AlphaFoldDB" id="A0AAD7J5Z4"/>
<evidence type="ECO:0000256" key="7">
    <source>
        <dbReference type="ARBA" id="ARBA00023209"/>
    </source>
</evidence>
<accession>A0AAD7J5Z4</accession>
<keyword evidence="10" id="KW-0547">Nucleotide-binding</keyword>
<evidence type="ECO:0000256" key="10">
    <source>
        <dbReference type="RuleBase" id="RU365024"/>
    </source>
</evidence>
<dbReference type="PIRSF" id="PIRSF000850">
    <property type="entry name" value="Phospholipase_D_PSS"/>
    <property type="match status" value="1"/>
</dbReference>
<dbReference type="PANTHER" id="PTHR12586:SF1">
    <property type="entry name" value="CDP-DIACYLGLYCEROL--GLYCEROL-3-PHOSPHATE 3-PHOSPHATIDYLTRANSFERASE, MITOCHONDRIAL"/>
    <property type="match status" value="1"/>
</dbReference>
<name>A0AAD7J5Z4_9AGAR</name>
<keyword evidence="6 10" id="KW-0443">Lipid metabolism</keyword>
<evidence type="ECO:0000256" key="9">
    <source>
        <dbReference type="ARBA" id="ARBA00048586"/>
    </source>
</evidence>
<keyword evidence="5" id="KW-0677">Repeat</keyword>
<dbReference type="CDD" id="cd09135">
    <property type="entry name" value="PLDc_PGS1_euk_1"/>
    <property type="match status" value="1"/>
</dbReference>
<keyword evidence="13" id="KW-1185">Reference proteome</keyword>
<reference evidence="12" key="1">
    <citation type="submission" date="2023-03" db="EMBL/GenBank/DDBJ databases">
        <title>Massive genome expansion in bonnet fungi (Mycena s.s.) driven by repeated elements and novel gene families across ecological guilds.</title>
        <authorList>
            <consortium name="Lawrence Berkeley National Laboratory"/>
            <person name="Harder C.B."/>
            <person name="Miyauchi S."/>
            <person name="Viragh M."/>
            <person name="Kuo A."/>
            <person name="Thoen E."/>
            <person name="Andreopoulos B."/>
            <person name="Lu D."/>
            <person name="Skrede I."/>
            <person name="Drula E."/>
            <person name="Henrissat B."/>
            <person name="Morin E."/>
            <person name="Kohler A."/>
            <person name="Barry K."/>
            <person name="LaButti K."/>
            <person name="Morin E."/>
            <person name="Salamov A."/>
            <person name="Lipzen A."/>
            <person name="Mereny Z."/>
            <person name="Hegedus B."/>
            <person name="Baldrian P."/>
            <person name="Stursova M."/>
            <person name="Weitz H."/>
            <person name="Taylor A."/>
            <person name="Grigoriev I.V."/>
            <person name="Nagy L.G."/>
            <person name="Martin F."/>
            <person name="Kauserud H."/>
        </authorList>
    </citation>
    <scope>NUCLEOTIDE SEQUENCE</scope>
    <source>
        <strain evidence="12">CBHHK188m</strain>
    </source>
</reference>
<organism evidence="12 13">
    <name type="scientific">Mycena maculata</name>
    <dbReference type="NCBI Taxonomy" id="230809"/>
    <lineage>
        <taxon>Eukaryota</taxon>
        <taxon>Fungi</taxon>
        <taxon>Dikarya</taxon>
        <taxon>Basidiomycota</taxon>
        <taxon>Agaricomycotina</taxon>
        <taxon>Agaricomycetes</taxon>
        <taxon>Agaricomycetidae</taxon>
        <taxon>Agaricales</taxon>
        <taxon>Marasmiineae</taxon>
        <taxon>Mycenaceae</taxon>
        <taxon>Mycena</taxon>
    </lineage>
</organism>
<dbReference type="Pfam" id="PF13091">
    <property type="entry name" value="PLDc_2"/>
    <property type="match status" value="1"/>
</dbReference>
<dbReference type="PROSITE" id="PS50035">
    <property type="entry name" value="PLD"/>
    <property type="match status" value="1"/>
</dbReference>
<dbReference type="InterPro" id="IPR025202">
    <property type="entry name" value="PLD-like_dom"/>
</dbReference>
<evidence type="ECO:0000256" key="4">
    <source>
        <dbReference type="ARBA" id="ARBA00022679"/>
    </source>
</evidence>
<evidence type="ECO:0000313" key="13">
    <source>
        <dbReference type="Proteomes" id="UP001215280"/>
    </source>
</evidence>
<sequence>MLSRSVRLFRRVPSPKTRSKPSISRCISTGSNLHPLIQGFAGKLQQPKFSVAPDEIRILEKPTQFYSQLIDMIRRAQTRIFISSLYLGSSESELVSALTEALIRRPELQIHMLFDLNRSTRPGPQSTAKLLAPLLAQFQDRVHVSFFRSPSLRGILASLVPPRFNEGWGTWHAKIYGVDDEVMISGANLNKSYFTDRQDRYIHFTEQRHLSQYCLDFIKTVSGFSFKLHPPSGASLGPYSTRESVYGISWPTPEIHPHHIHNTAELALSALQNTYRETTPERLDPHKVTMFPLIQAGQFNIRDEETSLKLLFEHLNAPNSGPRPLVDLTSGYFGLYKEYQDLILQSANIDCRIVAASPRANGFYGSRGVSGRIPEGYTLLEQRFMGAVQRAGRSSGVQLNEWERDGWTYHAKGIWLSTACDPPMLTLFGSTNLNSRSAHIDTELSFLMLVPEAALELRCQLGNEVENLRSHSSAWKGAQRPVRLGTKALVGLVGGML</sequence>
<evidence type="ECO:0000256" key="1">
    <source>
        <dbReference type="ARBA" id="ARBA00005042"/>
    </source>
</evidence>
<proteinExistence type="inferred from homology"/>
<evidence type="ECO:0000313" key="12">
    <source>
        <dbReference type="EMBL" id="KAJ7757688.1"/>
    </source>
</evidence>
<keyword evidence="8 10" id="KW-1208">Phospholipid metabolism</keyword>
<keyword evidence="3 10" id="KW-0444">Lipid biosynthesis</keyword>
<keyword evidence="10" id="KW-0496">Mitochondrion</keyword>
<dbReference type="GO" id="GO:0032049">
    <property type="term" value="P:cardiolipin biosynthetic process"/>
    <property type="evidence" value="ECO:0007669"/>
    <property type="project" value="InterPro"/>
</dbReference>
<evidence type="ECO:0000256" key="8">
    <source>
        <dbReference type="ARBA" id="ARBA00023264"/>
    </source>
</evidence>
<dbReference type="Proteomes" id="UP001215280">
    <property type="component" value="Unassembled WGS sequence"/>
</dbReference>
<keyword evidence="7 10" id="KW-0594">Phospholipid biosynthesis</keyword>
<protein>
    <recommendedName>
        <fullName evidence="10">CDP-diacylglycerol--glycerol-3-phosphate 3-phosphatidyltransferase</fullName>
        <ecNumber evidence="10">2.7.8.5</ecNumber>
    </recommendedName>
</protein>
<dbReference type="EMBL" id="JARJLG010000057">
    <property type="protein sequence ID" value="KAJ7757688.1"/>
    <property type="molecule type" value="Genomic_DNA"/>
</dbReference>
<dbReference type="SUPFAM" id="SSF56024">
    <property type="entry name" value="Phospholipase D/nuclease"/>
    <property type="match status" value="1"/>
</dbReference>
<dbReference type="EC" id="2.7.8.5" evidence="10"/>
<keyword evidence="10" id="KW-0067">ATP-binding</keyword>
<dbReference type="GO" id="GO:0005524">
    <property type="term" value="F:ATP binding"/>
    <property type="evidence" value="ECO:0007669"/>
    <property type="project" value="UniProtKB-KW"/>
</dbReference>
<dbReference type="CDD" id="cd09137">
    <property type="entry name" value="PLDc_PGS1_euk_2"/>
    <property type="match status" value="1"/>
</dbReference>
<dbReference type="InterPro" id="IPR001736">
    <property type="entry name" value="PLipase_D/transphosphatidylase"/>
</dbReference>
<keyword evidence="4 10" id="KW-0808">Transferase</keyword>
<dbReference type="GO" id="GO:0005739">
    <property type="term" value="C:mitochondrion"/>
    <property type="evidence" value="ECO:0007669"/>
    <property type="project" value="UniProtKB-SubCell"/>
</dbReference>
<dbReference type="PANTHER" id="PTHR12586">
    <property type="entry name" value="CDP-DIACYLGLYCEROL--SERINE O-PHOSPHATIDYLTRANSFERASE"/>
    <property type="match status" value="1"/>
</dbReference>
<dbReference type="InterPro" id="IPR016270">
    <property type="entry name" value="PGS1"/>
</dbReference>
<comment type="pathway">
    <text evidence="1 10">Phospholipid metabolism; phosphatidylglycerol biosynthesis; phosphatidylglycerol from CDP-diacylglycerol: step 1/2.</text>
</comment>
<comment type="caution">
    <text evidence="12">The sequence shown here is derived from an EMBL/GenBank/DDBJ whole genome shotgun (WGS) entry which is preliminary data.</text>
</comment>
<comment type="subcellular location">
    <subcellularLocation>
        <location evidence="10">Mitochondrion</location>
    </subcellularLocation>
</comment>
<dbReference type="GO" id="GO:0008444">
    <property type="term" value="F:CDP-diacylglycerol-glycerol-3-phosphate 3-phosphatidyltransferase activity"/>
    <property type="evidence" value="ECO:0007669"/>
    <property type="project" value="UniProtKB-EC"/>
</dbReference>
<gene>
    <name evidence="12" type="ORF">DFH07DRAFT_903593</name>
</gene>
<evidence type="ECO:0000256" key="5">
    <source>
        <dbReference type="ARBA" id="ARBA00022737"/>
    </source>
</evidence>
<comment type="catalytic activity">
    <reaction evidence="9 10">
        <text>a CDP-1,2-diacyl-sn-glycerol + sn-glycerol 3-phosphate = a 1,2-diacyl-sn-glycero-3-phospho-(1'-sn-glycero-3'-phosphate) + CMP + H(+)</text>
        <dbReference type="Rhea" id="RHEA:12593"/>
        <dbReference type="ChEBI" id="CHEBI:15378"/>
        <dbReference type="ChEBI" id="CHEBI:57597"/>
        <dbReference type="ChEBI" id="CHEBI:58332"/>
        <dbReference type="ChEBI" id="CHEBI:60110"/>
        <dbReference type="ChEBI" id="CHEBI:60377"/>
        <dbReference type="EC" id="2.7.8.5"/>
    </reaction>
</comment>
<comment type="similarity">
    <text evidence="2 10">Belongs to the CDP-alcohol phosphatidyltransferase class-II family.</text>
</comment>
<evidence type="ECO:0000256" key="2">
    <source>
        <dbReference type="ARBA" id="ARBA00010682"/>
    </source>
</evidence>
<evidence type="ECO:0000259" key="11">
    <source>
        <dbReference type="PROSITE" id="PS50035"/>
    </source>
</evidence>